<accession>R5Y1E8</accession>
<gene>
    <name evidence="1" type="ORF">BN488_01526</name>
</gene>
<proteinExistence type="predicted"/>
<sequence>MKFKNFLNQITEQDGTLNADYTTRLQDTIFNNYLGWLPAQPLTQAELTNLGAELKGTVPFVKKVSDNSEDPKELDIVIENQEFNLDYITKYVKINSTTNVFGADSVDVLLNTILGKQYIKEIYKILERKIQLANRGIAVDESNKALFDAVAKNLTGDCVLIVNTANFNEIFEYIPQFKELGITLVFAELETYKYIVLDRNQIKLLYGQDLKIGTAEDMEDFLKNTLTLGINALSDIAFNPMSITAISK</sequence>
<dbReference type="RefSeq" id="WP_022071777.1">
    <property type="nucleotide sequence ID" value="NZ_HF999327.1"/>
</dbReference>
<dbReference type="AlphaFoldDB" id="R5Y1E8"/>
<organism evidence="1 2">
    <name type="scientific">Intestinibacter bartlettii CAG:1329</name>
    <dbReference type="NCBI Taxonomy" id="1263063"/>
    <lineage>
        <taxon>Bacteria</taxon>
        <taxon>Bacillati</taxon>
        <taxon>Bacillota</taxon>
        <taxon>Clostridia</taxon>
        <taxon>Peptostreptococcales</taxon>
        <taxon>Peptostreptococcaceae</taxon>
        <taxon>Intestinibacter</taxon>
    </lineage>
</organism>
<dbReference type="EMBL" id="CBBD010000040">
    <property type="protein sequence ID" value="CDA10487.1"/>
    <property type="molecule type" value="Genomic_DNA"/>
</dbReference>
<evidence type="ECO:0000313" key="1">
    <source>
        <dbReference type="EMBL" id="CDA10487.1"/>
    </source>
</evidence>
<name>R5Y1E8_9FIRM</name>
<dbReference type="Proteomes" id="UP000017980">
    <property type="component" value="Unassembled WGS sequence"/>
</dbReference>
<comment type="caution">
    <text evidence="1">The sequence shown here is derived from an EMBL/GenBank/DDBJ whole genome shotgun (WGS) entry which is preliminary data.</text>
</comment>
<evidence type="ECO:0000313" key="2">
    <source>
        <dbReference type="Proteomes" id="UP000017980"/>
    </source>
</evidence>
<protein>
    <submittedName>
        <fullName evidence="1">Uncharacterized protein</fullName>
    </submittedName>
</protein>
<reference evidence="1" key="1">
    <citation type="submission" date="2012-11" db="EMBL/GenBank/DDBJ databases">
        <title>Dependencies among metagenomic species, viruses, plasmids and units of genetic variation.</title>
        <authorList>
            <person name="Nielsen H.B."/>
            <person name="Almeida M."/>
            <person name="Juncker A.S."/>
            <person name="Rasmussen S."/>
            <person name="Li J."/>
            <person name="Sunagawa S."/>
            <person name="Plichta D."/>
            <person name="Gautier L."/>
            <person name="Le Chatelier E."/>
            <person name="Peletier E."/>
            <person name="Bonde I."/>
            <person name="Nielsen T."/>
            <person name="Manichanh C."/>
            <person name="Arumugam M."/>
            <person name="Batto J."/>
            <person name="Santos M.B.Q.D."/>
            <person name="Blom N."/>
            <person name="Borruel N."/>
            <person name="Burgdorf K.S."/>
            <person name="Boumezbeur F."/>
            <person name="Casellas F."/>
            <person name="Dore J."/>
            <person name="Guarner F."/>
            <person name="Hansen T."/>
            <person name="Hildebrand F."/>
            <person name="Kaas R.S."/>
            <person name="Kennedy S."/>
            <person name="Kristiansen K."/>
            <person name="Kultima J.R."/>
            <person name="Leonard P."/>
            <person name="Levenez F."/>
            <person name="Lund O."/>
            <person name="Moumen B."/>
            <person name="Le Paslier D."/>
            <person name="Pons N."/>
            <person name="Pedersen O."/>
            <person name="Prifti E."/>
            <person name="Qin J."/>
            <person name="Raes J."/>
            <person name="Tap J."/>
            <person name="Tims S."/>
            <person name="Ussery D.W."/>
            <person name="Yamada T."/>
            <person name="MetaHit consortium"/>
            <person name="Renault P."/>
            <person name="Sicheritz-Ponten T."/>
            <person name="Bork P."/>
            <person name="Wang J."/>
            <person name="Brunak S."/>
            <person name="Ehrlich S.D."/>
        </authorList>
    </citation>
    <scope>NUCLEOTIDE SEQUENCE [LARGE SCALE GENOMIC DNA]</scope>
</reference>